<reference evidence="1 2" key="1">
    <citation type="journal article" date="2019" name="Sci. Rep.">
        <title>Orb-weaving spider Araneus ventricosus genome elucidates the spidroin gene catalogue.</title>
        <authorList>
            <person name="Kono N."/>
            <person name="Nakamura H."/>
            <person name="Ohtoshi R."/>
            <person name="Moran D.A.P."/>
            <person name="Shinohara A."/>
            <person name="Yoshida Y."/>
            <person name="Fujiwara M."/>
            <person name="Mori M."/>
            <person name="Tomita M."/>
            <person name="Arakawa K."/>
        </authorList>
    </citation>
    <scope>NUCLEOTIDE SEQUENCE [LARGE SCALE GENOMIC DNA]</scope>
</reference>
<dbReference type="Proteomes" id="UP000499080">
    <property type="component" value="Unassembled WGS sequence"/>
</dbReference>
<gene>
    <name evidence="1" type="ORF">AVEN_105095_1</name>
</gene>
<organism evidence="1 2">
    <name type="scientific">Araneus ventricosus</name>
    <name type="common">Orbweaver spider</name>
    <name type="synonym">Epeira ventricosa</name>
    <dbReference type="NCBI Taxonomy" id="182803"/>
    <lineage>
        <taxon>Eukaryota</taxon>
        <taxon>Metazoa</taxon>
        <taxon>Ecdysozoa</taxon>
        <taxon>Arthropoda</taxon>
        <taxon>Chelicerata</taxon>
        <taxon>Arachnida</taxon>
        <taxon>Araneae</taxon>
        <taxon>Araneomorphae</taxon>
        <taxon>Entelegynae</taxon>
        <taxon>Araneoidea</taxon>
        <taxon>Araneidae</taxon>
        <taxon>Araneus</taxon>
    </lineage>
</organism>
<accession>A0A4Y2K3W5</accession>
<keyword evidence="2" id="KW-1185">Reference proteome</keyword>
<evidence type="ECO:0000313" key="1">
    <source>
        <dbReference type="EMBL" id="GBM97383.1"/>
    </source>
</evidence>
<comment type="caution">
    <text evidence="1">The sequence shown here is derived from an EMBL/GenBank/DDBJ whole genome shotgun (WGS) entry which is preliminary data.</text>
</comment>
<sequence>MSIASRLCPEEVSYYNGQRVARGFVGFCGSNAGGHIPTAINPQRRMWKAETWTFGTGLFYLYASEKLTIEKEFSLFSLSYTHFLGSKLSYVEKAPLAIGQAGNLASPPLAWDIINRYSYLPNLL</sequence>
<evidence type="ECO:0000313" key="2">
    <source>
        <dbReference type="Proteomes" id="UP000499080"/>
    </source>
</evidence>
<name>A0A4Y2K3W5_ARAVE</name>
<proteinExistence type="predicted"/>
<dbReference type="EMBL" id="BGPR01004228">
    <property type="protein sequence ID" value="GBM97383.1"/>
    <property type="molecule type" value="Genomic_DNA"/>
</dbReference>
<protein>
    <submittedName>
        <fullName evidence="1">Uncharacterized protein</fullName>
    </submittedName>
</protein>
<dbReference type="AlphaFoldDB" id="A0A4Y2K3W5"/>